<evidence type="ECO:0008006" key="4">
    <source>
        <dbReference type="Google" id="ProtNLM"/>
    </source>
</evidence>
<dbReference type="RefSeq" id="WP_268757410.1">
    <property type="nucleotide sequence ID" value="NZ_CP113836.1"/>
</dbReference>
<keyword evidence="3" id="KW-1185">Reference proteome</keyword>
<accession>A0ABY7B997</accession>
<feature type="transmembrane region" description="Helical" evidence="1">
    <location>
        <begin position="71"/>
        <end position="97"/>
    </location>
</feature>
<feature type="transmembrane region" description="Helical" evidence="1">
    <location>
        <begin position="103"/>
        <end position="121"/>
    </location>
</feature>
<sequence>MPPHLTVHLPAFGSLLRRGATHLLESTIVPLGLFYLMLTVVGFDGGLIAALSWSVLALARRAVLRRPIPAVLLLTTGLLVARTILGLLTGSVFLYFLQPTLQNFLIAFALVATVPTGRPLIAKLADDFCAFPAAFREHPRVVRVFRRLSLLWALVFLTNGATTLWMLAKATVGNFLVVSTAGSWSVIGLAIVVSLVWFRRALRGEGITLRLGPASAAA</sequence>
<dbReference type="Proteomes" id="UP001163203">
    <property type="component" value="Chromosome"/>
</dbReference>
<organism evidence="2 3">
    <name type="scientific">Amycolatopsis cynarae</name>
    <dbReference type="NCBI Taxonomy" id="2995223"/>
    <lineage>
        <taxon>Bacteria</taxon>
        <taxon>Bacillati</taxon>
        <taxon>Actinomycetota</taxon>
        <taxon>Actinomycetes</taxon>
        <taxon>Pseudonocardiales</taxon>
        <taxon>Pseudonocardiaceae</taxon>
        <taxon>Amycolatopsis</taxon>
    </lineage>
</organism>
<keyword evidence="1" id="KW-0472">Membrane</keyword>
<dbReference type="InterPro" id="IPR016566">
    <property type="entry name" value="UCP010219"/>
</dbReference>
<evidence type="ECO:0000313" key="3">
    <source>
        <dbReference type="Proteomes" id="UP001163203"/>
    </source>
</evidence>
<feature type="transmembrane region" description="Helical" evidence="1">
    <location>
        <begin position="150"/>
        <end position="168"/>
    </location>
</feature>
<dbReference type="NCBIfam" id="NF041646">
    <property type="entry name" value="VC0807_fam"/>
    <property type="match status" value="1"/>
</dbReference>
<keyword evidence="1" id="KW-1133">Transmembrane helix</keyword>
<evidence type="ECO:0000256" key="1">
    <source>
        <dbReference type="SAM" id="Phobius"/>
    </source>
</evidence>
<dbReference type="Pfam" id="PF11361">
    <property type="entry name" value="DUF3159"/>
    <property type="match status" value="1"/>
</dbReference>
<keyword evidence="1" id="KW-0812">Transmembrane</keyword>
<gene>
    <name evidence="2" type="ORF">ORV05_05800</name>
</gene>
<feature type="transmembrane region" description="Helical" evidence="1">
    <location>
        <begin position="33"/>
        <end position="59"/>
    </location>
</feature>
<name>A0ABY7B997_9PSEU</name>
<proteinExistence type="predicted"/>
<evidence type="ECO:0000313" key="2">
    <source>
        <dbReference type="EMBL" id="WAL67298.1"/>
    </source>
</evidence>
<reference evidence="2" key="1">
    <citation type="submission" date="2022-11" db="EMBL/GenBank/DDBJ databases">
        <authorList>
            <person name="Mo P."/>
        </authorList>
    </citation>
    <scope>NUCLEOTIDE SEQUENCE</scope>
    <source>
        <strain evidence="2">HUAS 11-8</strain>
    </source>
</reference>
<dbReference type="EMBL" id="CP113836">
    <property type="protein sequence ID" value="WAL67298.1"/>
    <property type="molecule type" value="Genomic_DNA"/>
</dbReference>
<feature type="transmembrane region" description="Helical" evidence="1">
    <location>
        <begin position="174"/>
        <end position="198"/>
    </location>
</feature>
<protein>
    <recommendedName>
        <fullName evidence="4">DUF3159 domain-containing protein</fullName>
    </recommendedName>
</protein>